<evidence type="ECO:0000313" key="1">
    <source>
        <dbReference type="EMBL" id="BBO35545.1"/>
    </source>
</evidence>
<gene>
    <name evidence="1" type="ORF">PLANPX_5157</name>
</gene>
<keyword evidence="2" id="KW-1185">Reference proteome</keyword>
<evidence type="ECO:0000313" key="2">
    <source>
        <dbReference type="Proteomes" id="UP000326837"/>
    </source>
</evidence>
<sequence>MSPDLVAQGDLSEEIAILRRLVLASEGNPSLQRALIDTLSKVALNQDRRNLFYSSVIGRETALGFAVDCIQALTESLRAEEEVSDDLFVRVMDRVEASLSGLKLENTANDLKLLQ</sequence>
<dbReference type="RefSeq" id="WP_152100906.1">
    <property type="nucleotide sequence ID" value="NZ_AP021861.1"/>
</dbReference>
<reference evidence="2" key="1">
    <citation type="submission" date="2019-10" db="EMBL/GenBank/DDBJ databases">
        <title>Lacipirellula parvula gen. nov., sp. nov., representing a lineage of planctomycetes widespread in freshwater anoxic habitats, and description of the family Lacipirellulaceae.</title>
        <authorList>
            <person name="Dedysh S.N."/>
            <person name="Kulichevskaya I.S."/>
            <person name="Beletsky A.V."/>
            <person name="Rakitin A.L."/>
            <person name="Mardanov A.V."/>
            <person name="Ivanova A.A."/>
            <person name="Saltykova V.X."/>
            <person name="Rijpstra W.I.C."/>
            <person name="Sinninghe Damste J.S."/>
            <person name="Ravin N.V."/>
        </authorList>
    </citation>
    <scope>NUCLEOTIDE SEQUENCE [LARGE SCALE GENOMIC DNA]</scope>
    <source>
        <strain evidence="2">PX69</strain>
    </source>
</reference>
<name>A0A5K7XGL9_9BACT</name>
<dbReference type="KEGG" id="lpav:PLANPX_5157"/>
<accession>A0A5K7XGL9</accession>
<proteinExistence type="predicted"/>
<organism evidence="1 2">
    <name type="scientific">Lacipirellula parvula</name>
    <dbReference type="NCBI Taxonomy" id="2650471"/>
    <lineage>
        <taxon>Bacteria</taxon>
        <taxon>Pseudomonadati</taxon>
        <taxon>Planctomycetota</taxon>
        <taxon>Planctomycetia</taxon>
        <taxon>Pirellulales</taxon>
        <taxon>Lacipirellulaceae</taxon>
        <taxon>Lacipirellula</taxon>
    </lineage>
</organism>
<dbReference type="AlphaFoldDB" id="A0A5K7XGL9"/>
<protein>
    <submittedName>
        <fullName evidence="1">Uncharacterized protein</fullName>
    </submittedName>
</protein>
<dbReference type="Proteomes" id="UP000326837">
    <property type="component" value="Chromosome"/>
</dbReference>
<dbReference type="EMBL" id="AP021861">
    <property type="protein sequence ID" value="BBO35545.1"/>
    <property type="molecule type" value="Genomic_DNA"/>
</dbReference>